<comment type="caution">
    <text evidence="6">The sequence shown here is derived from an EMBL/GenBank/DDBJ whole genome shotgun (WGS) entry which is preliminary data.</text>
</comment>
<organism evidence="6 7">
    <name type="scientific">Aquibium pacificus</name>
    <dbReference type="NCBI Taxonomy" id="3153579"/>
    <lineage>
        <taxon>Bacteria</taxon>
        <taxon>Pseudomonadati</taxon>
        <taxon>Pseudomonadota</taxon>
        <taxon>Alphaproteobacteria</taxon>
        <taxon>Hyphomicrobiales</taxon>
        <taxon>Phyllobacteriaceae</taxon>
        <taxon>Aquibium</taxon>
    </lineage>
</organism>
<keyword evidence="2" id="KW-0805">Transcription regulation</keyword>
<accession>A0ABV3SKR3</accession>
<gene>
    <name evidence="6" type="ORF">ABGN05_17075</name>
</gene>
<comment type="similarity">
    <text evidence="1">Belongs to the LysR transcriptional regulatory family.</text>
</comment>
<dbReference type="Pfam" id="PF00126">
    <property type="entry name" value="HTH_1"/>
    <property type="match status" value="1"/>
</dbReference>
<reference evidence="6 7" key="1">
    <citation type="submission" date="2024-05" db="EMBL/GenBank/DDBJ databases">
        <authorList>
            <person name="Jiang F."/>
        </authorList>
    </citation>
    <scope>NUCLEOTIDE SEQUENCE [LARGE SCALE GENOMIC DNA]</scope>
    <source>
        <strain evidence="6 7">LZ166</strain>
    </source>
</reference>
<evidence type="ECO:0000256" key="4">
    <source>
        <dbReference type="ARBA" id="ARBA00023163"/>
    </source>
</evidence>
<evidence type="ECO:0000259" key="5">
    <source>
        <dbReference type="PROSITE" id="PS50931"/>
    </source>
</evidence>
<sequence length="303" mass="33092">MNARQIEIFRTIMRKGSLTAAANALAVSQPAISKSLRHFESHLGYMLFDRIGGRLVPTAEAEMLFADADRIFREIELLDELALNIRERRVGLLRIGVSLSMIPTILPTALVAFKANHPTVKIQVHTQPKAETSEQLQIGGIDMGLTVSTIQAPTIRNEILAATPVVAVLQADDPLAALPVLTVEELKDRPLISYGSQVEIGAMLDDAFEQIGVTRPQAIQVSSSLVAAPLVQAGLGIALIDGFMPWDKYPGLVTRPFKPQLMMNLAISTNSEKPASRLLSAFRLNLRDAIRQYQTDHGTDAQL</sequence>
<dbReference type="SUPFAM" id="SSF46785">
    <property type="entry name" value="Winged helix' DNA-binding domain"/>
    <property type="match status" value="1"/>
</dbReference>
<dbReference type="Proteomes" id="UP001556692">
    <property type="component" value="Unassembled WGS sequence"/>
</dbReference>
<dbReference type="EMBL" id="JBDPGJ010000004">
    <property type="protein sequence ID" value="MEX0407373.1"/>
    <property type="molecule type" value="Genomic_DNA"/>
</dbReference>
<name>A0ABV3SKR3_9HYPH</name>
<feature type="domain" description="HTH lysR-type" evidence="5">
    <location>
        <begin position="1"/>
        <end position="58"/>
    </location>
</feature>
<keyword evidence="7" id="KW-1185">Reference proteome</keyword>
<dbReference type="Gene3D" id="3.40.190.290">
    <property type="match status" value="1"/>
</dbReference>
<dbReference type="InterPro" id="IPR036388">
    <property type="entry name" value="WH-like_DNA-bd_sf"/>
</dbReference>
<dbReference type="Pfam" id="PF03466">
    <property type="entry name" value="LysR_substrate"/>
    <property type="match status" value="1"/>
</dbReference>
<keyword evidence="4" id="KW-0804">Transcription</keyword>
<dbReference type="PANTHER" id="PTHR30427:SF1">
    <property type="entry name" value="TRANSCRIPTIONAL ACTIVATOR PROTEIN LYSR"/>
    <property type="match status" value="1"/>
</dbReference>
<dbReference type="InterPro" id="IPR000847">
    <property type="entry name" value="LysR_HTH_N"/>
</dbReference>
<evidence type="ECO:0000313" key="7">
    <source>
        <dbReference type="Proteomes" id="UP001556692"/>
    </source>
</evidence>
<dbReference type="InterPro" id="IPR005119">
    <property type="entry name" value="LysR_subst-bd"/>
</dbReference>
<dbReference type="PROSITE" id="PS50931">
    <property type="entry name" value="HTH_LYSR"/>
    <property type="match status" value="1"/>
</dbReference>
<dbReference type="SUPFAM" id="SSF53850">
    <property type="entry name" value="Periplasmic binding protein-like II"/>
    <property type="match status" value="1"/>
</dbReference>
<dbReference type="PRINTS" id="PR00039">
    <property type="entry name" value="HTHLYSR"/>
</dbReference>
<dbReference type="Gene3D" id="1.10.10.10">
    <property type="entry name" value="Winged helix-like DNA-binding domain superfamily/Winged helix DNA-binding domain"/>
    <property type="match status" value="1"/>
</dbReference>
<protein>
    <submittedName>
        <fullName evidence="6">LysR family transcriptional regulator</fullName>
    </submittedName>
</protein>
<proteinExistence type="inferred from homology"/>
<evidence type="ECO:0000313" key="6">
    <source>
        <dbReference type="EMBL" id="MEX0407373.1"/>
    </source>
</evidence>
<evidence type="ECO:0000256" key="2">
    <source>
        <dbReference type="ARBA" id="ARBA00023015"/>
    </source>
</evidence>
<dbReference type="InterPro" id="IPR036390">
    <property type="entry name" value="WH_DNA-bd_sf"/>
</dbReference>
<evidence type="ECO:0000256" key="3">
    <source>
        <dbReference type="ARBA" id="ARBA00023125"/>
    </source>
</evidence>
<dbReference type="RefSeq" id="WP_367955256.1">
    <property type="nucleotide sequence ID" value="NZ_JBDPGJ010000004.1"/>
</dbReference>
<evidence type="ECO:0000256" key="1">
    <source>
        <dbReference type="ARBA" id="ARBA00009437"/>
    </source>
</evidence>
<keyword evidence="3" id="KW-0238">DNA-binding</keyword>
<dbReference type="PANTHER" id="PTHR30427">
    <property type="entry name" value="TRANSCRIPTIONAL ACTIVATOR PROTEIN LYSR"/>
    <property type="match status" value="1"/>
</dbReference>